<proteinExistence type="inferred from homology"/>
<dbReference type="Proteomes" id="UP000000759">
    <property type="component" value="Chromosome 1"/>
</dbReference>
<reference evidence="11 12" key="1">
    <citation type="journal article" date="2008" name="Nature">
        <title>The Phaeodactylum genome reveals the evolutionary history of diatom genomes.</title>
        <authorList>
            <person name="Bowler C."/>
            <person name="Allen A.E."/>
            <person name="Badger J.H."/>
            <person name="Grimwood J."/>
            <person name="Jabbari K."/>
            <person name="Kuo A."/>
            <person name="Maheswari U."/>
            <person name="Martens C."/>
            <person name="Maumus F."/>
            <person name="Otillar R.P."/>
            <person name="Rayko E."/>
            <person name="Salamov A."/>
            <person name="Vandepoele K."/>
            <person name="Beszteri B."/>
            <person name="Gruber A."/>
            <person name="Heijde M."/>
            <person name="Katinka M."/>
            <person name="Mock T."/>
            <person name="Valentin K."/>
            <person name="Verret F."/>
            <person name="Berges J.A."/>
            <person name="Brownlee C."/>
            <person name="Cadoret J.P."/>
            <person name="Chiovitti A."/>
            <person name="Choi C.J."/>
            <person name="Coesel S."/>
            <person name="De Martino A."/>
            <person name="Detter J.C."/>
            <person name="Durkin C."/>
            <person name="Falciatore A."/>
            <person name="Fournet J."/>
            <person name="Haruta M."/>
            <person name="Huysman M.J."/>
            <person name="Jenkins B.D."/>
            <person name="Jiroutova K."/>
            <person name="Jorgensen R.E."/>
            <person name="Joubert Y."/>
            <person name="Kaplan A."/>
            <person name="Kroger N."/>
            <person name="Kroth P.G."/>
            <person name="La Roche J."/>
            <person name="Lindquist E."/>
            <person name="Lommer M."/>
            <person name="Martin-Jezequel V."/>
            <person name="Lopez P.J."/>
            <person name="Lucas S."/>
            <person name="Mangogna M."/>
            <person name="McGinnis K."/>
            <person name="Medlin L.K."/>
            <person name="Montsant A."/>
            <person name="Oudot-Le Secq M.P."/>
            <person name="Napoli C."/>
            <person name="Obornik M."/>
            <person name="Parker M.S."/>
            <person name="Petit J.L."/>
            <person name="Porcel B.M."/>
            <person name="Poulsen N."/>
            <person name="Robison M."/>
            <person name="Rychlewski L."/>
            <person name="Rynearson T.A."/>
            <person name="Schmutz J."/>
            <person name="Shapiro H."/>
            <person name="Siaut M."/>
            <person name="Stanley M."/>
            <person name="Sussman M.R."/>
            <person name="Taylor A.R."/>
            <person name="Vardi A."/>
            <person name="von Dassow P."/>
            <person name="Vyverman W."/>
            <person name="Willis A."/>
            <person name="Wyrwicz L.S."/>
            <person name="Rokhsar D.S."/>
            <person name="Weissenbach J."/>
            <person name="Armbrust E.V."/>
            <person name="Green B.R."/>
            <person name="Van de Peer Y."/>
            <person name="Grigoriev I.V."/>
        </authorList>
    </citation>
    <scope>NUCLEOTIDE SEQUENCE [LARGE SCALE GENOMIC DNA]</scope>
    <source>
        <strain evidence="11 12">CCAP 1055/1</strain>
    </source>
</reference>
<dbReference type="EMBL" id="CM000605">
    <property type="protein sequence ID" value="EEC51209.1"/>
    <property type="molecule type" value="Genomic_DNA"/>
</dbReference>
<feature type="repeat" description="Solcar" evidence="8">
    <location>
        <begin position="61"/>
        <end position="143"/>
    </location>
</feature>
<feature type="repeat" description="Solcar" evidence="8">
    <location>
        <begin position="172"/>
        <end position="257"/>
    </location>
</feature>
<dbReference type="KEGG" id="pti:PHATRDRAFT_17555"/>
<evidence type="ECO:0000256" key="4">
    <source>
        <dbReference type="ARBA" id="ARBA00022692"/>
    </source>
</evidence>
<evidence type="ECO:0000256" key="1">
    <source>
        <dbReference type="ARBA" id="ARBA00004141"/>
    </source>
</evidence>
<keyword evidence="7 8" id="KW-0472">Membrane</keyword>
<keyword evidence="3 9" id="KW-0813">Transport</keyword>
<evidence type="ECO:0000313" key="12">
    <source>
        <dbReference type="Proteomes" id="UP000000759"/>
    </source>
</evidence>
<name>B7FPN9_PHATC</name>
<organism evidence="11 12">
    <name type="scientific">Phaeodactylum tricornutum (strain CCAP 1055/1)</name>
    <dbReference type="NCBI Taxonomy" id="556484"/>
    <lineage>
        <taxon>Eukaryota</taxon>
        <taxon>Sar</taxon>
        <taxon>Stramenopiles</taxon>
        <taxon>Ochrophyta</taxon>
        <taxon>Bacillariophyta</taxon>
        <taxon>Bacillariophyceae</taxon>
        <taxon>Bacillariophycidae</taxon>
        <taxon>Naviculales</taxon>
        <taxon>Phaeodactylaceae</taxon>
        <taxon>Phaeodactylum</taxon>
    </lineage>
</organism>
<dbReference type="Gene3D" id="1.50.40.10">
    <property type="entry name" value="Mitochondrial carrier domain"/>
    <property type="match status" value="1"/>
</dbReference>
<evidence type="ECO:0000313" key="11">
    <source>
        <dbReference type="EMBL" id="EEC51209.1"/>
    </source>
</evidence>
<gene>
    <name evidence="11" type="ORF">PHATRDRAFT_17555</name>
</gene>
<dbReference type="InParanoid" id="B7FPN9"/>
<dbReference type="eggNOG" id="KOG0768">
    <property type="taxonomic scope" value="Eukaryota"/>
</dbReference>
<feature type="transmembrane region" description="Helical" evidence="10">
    <location>
        <begin position="63"/>
        <end position="82"/>
    </location>
</feature>
<comment type="subcellular location">
    <subcellularLocation>
        <location evidence="1">Membrane</location>
        <topology evidence="1">Multi-pass membrane protein</topology>
    </subcellularLocation>
</comment>
<accession>B7FPN9</accession>
<sequence>MYPMDTIKTRMQMDQANPFRLAGIFGGVGGSLAGQVPYGVLTFGSYEMYKKSLLSQFPEVKPIFMYALAAVMGDLTGSGWLCPSEVVKQRMQAGMHGSTKDAAVSIWRSKGLVGFYEGYFGGVARDVPFRVAQLTSYEMTKNLYLRLKGRKLEEEKSKTRKRKSTAENRMELSSVEAAACGAICGTFSAAVTAPLDRIKTLLMTDSAAYGGSVASCASKIVREEGIRGLMTGVVPRVIYIAPSVVIFFVAYEQMQQRLRYF</sequence>
<dbReference type="AlphaFoldDB" id="B7FPN9"/>
<evidence type="ECO:0008006" key="13">
    <source>
        <dbReference type="Google" id="ProtNLM"/>
    </source>
</evidence>
<dbReference type="OrthoDB" id="276989at2759"/>
<feature type="transmembrane region" description="Helical" evidence="10">
    <location>
        <begin position="21"/>
        <end position="43"/>
    </location>
</feature>
<feature type="transmembrane region" description="Helical" evidence="10">
    <location>
        <begin position="170"/>
        <end position="193"/>
    </location>
</feature>
<dbReference type="GeneID" id="7196482"/>
<dbReference type="InterPro" id="IPR023395">
    <property type="entry name" value="MCP_dom_sf"/>
</dbReference>
<feature type="transmembrane region" description="Helical" evidence="10">
    <location>
        <begin position="233"/>
        <end position="251"/>
    </location>
</feature>
<dbReference type="Pfam" id="PF00153">
    <property type="entry name" value="Mito_carr"/>
    <property type="match status" value="2"/>
</dbReference>
<dbReference type="HOGENOM" id="CLU_015166_3_0_1"/>
<keyword evidence="4 8" id="KW-0812">Transmembrane</keyword>
<dbReference type="PANTHER" id="PTHR45667">
    <property type="entry name" value="S-ADENOSYLMETHIONINE MITOCHONDRIAL CARRIER PROTEIN"/>
    <property type="match status" value="1"/>
</dbReference>
<evidence type="ECO:0000256" key="5">
    <source>
        <dbReference type="ARBA" id="ARBA00022737"/>
    </source>
</evidence>
<keyword evidence="5" id="KW-0677">Repeat</keyword>
<dbReference type="GO" id="GO:0016020">
    <property type="term" value="C:membrane"/>
    <property type="evidence" value="ECO:0007669"/>
    <property type="project" value="UniProtKB-SubCell"/>
</dbReference>
<evidence type="ECO:0000256" key="8">
    <source>
        <dbReference type="PROSITE-ProRule" id="PRU00282"/>
    </source>
</evidence>
<evidence type="ECO:0000256" key="10">
    <source>
        <dbReference type="SAM" id="Phobius"/>
    </source>
</evidence>
<dbReference type="SUPFAM" id="SSF103506">
    <property type="entry name" value="Mitochondrial carrier"/>
    <property type="match status" value="1"/>
</dbReference>
<keyword evidence="12" id="KW-1185">Reference proteome</keyword>
<evidence type="ECO:0000256" key="9">
    <source>
        <dbReference type="RuleBase" id="RU000488"/>
    </source>
</evidence>
<protein>
    <recommendedName>
        <fullName evidence="13">Mitochondrial carrier protein</fullName>
    </recommendedName>
</protein>
<keyword evidence="6 10" id="KW-1133">Transmembrane helix</keyword>
<dbReference type="PaxDb" id="2850-Phatr17555"/>
<reference evidence="12" key="2">
    <citation type="submission" date="2008-08" db="EMBL/GenBank/DDBJ databases">
        <authorList>
            <consortium name="Diatom Consortium"/>
            <person name="Grigoriev I."/>
            <person name="Grimwood J."/>
            <person name="Kuo A."/>
            <person name="Otillar R.P."/>
            <person name="Salamov A."/>
            <person name="Detter J.C."/>
            <person name="Lindquist E."/>
            <person name="Shapiro H."/>
            <person name="Lucas S."/>
            <person name="Glavina del Rio T."/>
            <person name="Pitluck S."/>
            <person name="Rokhsar D."/>
            <person name="Bowler C."/>
        </authorList>
    </citation>
    <scope>GENOME REANNOTATION</scope>
    <source>
        <strain evidence="12">CCAP 1055/1</strain>
    </source>
</reference>
<evidence type="ECO:0000256" key="6">
    <source>
        <dbReference type="ARBA" id="ARBA00022989"/>
    </source>
</evidence>
<dbReference type="PROSITE" id="PS50920">
    <property type="entry name" value="SOLCAR"/>
    <property type="match status" value="2"/>
</dbReference>
<evidence type="ECO:0000256" key="2">
    <source>
        <dbReference type="ARBA" id="ARBA00006375"/>
    </source>
</evidence>
<comment type="similarity">
    <text evidence="2 9">Belongs to the mitochondrial carrier (TC 2.A.29) family.</text>
</comment>
<dbReference type="RefSeq" id="XP_002176746.1">
    <property type="nucleotide sequence ID" value="XM_002176710.1"/>
</dbReference>
<dbReference type="InterPro" id="IPR018108">
    <property type="entry name" value="MCP_transmembrane"/>
</dbReference>
<evidence type="ECO:0000256" key="3">
    <source>
        <dbReference type="ARBA" id="ARBA00022448"/>
    </source>
</evidence>
<evidence type="ECO:0000256" key="7">
    <source>
        <dbReference type="ARBA" id="ARBA00023136"/>
    </source>
</evidence>